<dbReference type="InParanoid" id="Q2GVA8"/>
<dbReference type="Proteomes" id="UP000001056">
    <property type="component" value="Unassembled WGS sequence"/>
</dbReference>
<dbReference type="EMBL" id="CH408033">
    <property type="protein sequence ID" value="EAQ86843.1"/>
    <property type="molecule type" value="Genomic_DNA"/>
</dbReference>
<evidence type="ECO:0000313" key="3">
    <source>
        <dbReference type="Proteomes" id="UP000001056"/>
    </source>
</evidence>
<dbReference type="HOGENOM" id="CLU_762904_0_0_1"/>
<dbReference type="OrthoDB" id="5414787at2759"/>
<feature type="region of interest" description="Disordered" evidence="1">
    <location>
        <begin position="312"/>
        <end position="348"/>
    </location>
</feature>
<gene>
    <name evidence="2" type="ORF">CHGG_08096</name>
</gene>
<reference evidence="3" key="1">
    <citation type="journal article" date="2015" name="Genome Announc.">
        <title>Draft genome sequence of the cellulolytic fungus Chaetomium globosum.</title>
        <authorList>
            <person name="Cuomo C.A."/>
            <person name="Untereiner W.A."/>
            <person name="Ma L.-J."/>
            <person name="Grabherr M."/>
            <person name="Birren B.W."/>
        </authorList>
    </citation>
    <scope>NUCLEOTIDE SEQUENCE [LARGE SCALE GENOMIC DNA]</scope>
    <source>
        <strain evidence="3">ATCC 6205 / CBS 148.51 / DSM 1962 / NBRC 6347 / NRRL 1970</strain>
    </source>
</reference>
<sequence>MDQDIQTSMQRKLPCAFRLELVGCASPSNLDDDEINPNVEDVPISRPLDEITENHLQAYAWSTLKIRTQASELLARSRTLGCPDEVLKIGRELEGKLNDISKFFPPIPGPPQFGPDSSYRKWYHCVRLDLHVRLSLLVLYEPFALGYHNCPEEIQRAYLTSCLAVLTYLKDAHSAGAPTIPRKELSVLYEAVADAAYGVCYFVKQARGPDEHGEENRPEILGCKVGDMLQIVDVVLEKWLGFVKLTDSRHFGDLIAVSIMWEMLQTGTPDDKVGKMQMRLDRILAFCSRRVPWGKLRFSSASAGSGSASQTAASVSQVQSRGAKAPASGSQVQSRGSKAPELPPKATWGDLSRYWDRLTRRKV</sequence>
<evidence type="ECO:0000256" key="1">
    <source>
        <dbReference type="SAM" id="MobiDB-lite"/>
    </source>
</evidence>
<dbReference type="STRING" id="306901.Q2GVA8"/>
<dbReference type="RefSeq" id="XP_001225752.1">
    <property type="nucleotide sequence ID" value="XM_001225751.1"/>
</dbReference>
<organism evidence="2 3">
    <name type="scientific">Chaetomium globosum (strain ATCC 6205 / CBS 148.51 / DSM 1962 / NBRC 6347 / NRRL 1970)</name>
    <name type="common">Soil fungus</name>
    <dbReference type="NCBI Taxonomy" id="306901"/>
    <lineage>
        <taxon>Eukaryota</taxon>
        <taxon>Fungi</taxon>
        <taxon>Dikarya</taxon>
        <taxon>Ascomycota</taxon>
        <taxon>Pezizomycotina</taxon>
        <taxon>Sordariomycetes</taxon>
        <taxon>Sordariomycetidae</taxon>
        <taxon>Sordariales</taxon>
        <taxon>Chaetomiaceae</taxon>
        <taxon>Chaetomium</taxon>
    </lineage>
</organism>
<keyword evidence="3" id="KW-1185">Reference proteome</keyword>
<name>Q2GVA8_CHAGB</name>
<protein>
    <submittedName>
        <fullName evidence="2">Uncharacterized protein</fullName>
    </submittedName>
</protein>
<dbReference type="AlphaFoldDB" id="Q2GVA8"/>
<proteinExistence type="predicted"/>
<dbReference type="VEuPathDB" id="FungiDB:CHGG_08096"/>
<dbReference type="GeneID" id="4394571"/>
<accession>Q2GVA8</accession>
<evidence type="ECO:0000313" key="2">
    <source>
        <dbReference type="EMBL" id="EAQ86843.1"/>
    </source>
</evidence>
<dbReference type="eggNOG" id="ENOG502RJ72">
    <property type="taxonomic scope" value="Eukaryota"/>
</dbReference>